<name>A0AAV1QRQ3_9ROSI</name>
<evidence type="ECO:0000313" key="2">
    <source>
        <dbReference type="Proteomes" id="UP001314170"/>
    </source>
</evidence>
<organism evidence="1 2">
    <name type="scientific">Dovyalis caffra</name>
    <dbReference type="NCBI Taxonomy" id="77055"/>
    <lineage>
        <taxon>Eukaryota</taxon>
        <taxon>Viridiplantae</taxon>
        <taxon>Streptophyta</taxon>
        <taxon>Embryophyta</taxon>
        <taxon>Tracheophyta</taxon>
        <taxon>Spermatophyta</taxon>
        <taxon>Magnoliopsida</taxon>
        <taxon>eudicotyledons</taxon>
        <taxon>Gunneridae</taxon>
        <taxon>Pentapetalae</taxon>
        <taxon>rosids</taxon>
        <taxon>fabids</taxon>
        <taxon>Malpighiales</taxon>
        <taxon>Salicaceae</taxon>
        <taxon>Flacourtieae</taxon>
        <taxon>Dovyalis</taxon>
    </lineage>
</organism>
<sequence length="76" mass="8631">MGSHMVEKESLHNVKNIEAVVLTEKGTYKFQVLEIAAKLKDWETINALEVLKPNRIVRQTFIIKSSKMVSERASSS</sequence>
<evidence type="ECO:0000313" key="1">
    <source>
        <dbReference type="EMBL" id="CAK7323693.1"/>
    </source>
</evidence>
<keyword evidence="2" id="KW-1185">Reference proteome</keyword>
<comment type="caution">
    <text evidence="1">The sequence shown here is derived from an EMBL/GenBank/DDBJ whole genome shotgun (WGS) entry which is preliminary data.</text>
</comment>
<proteinExistence type="predicted"/>
<dbReference type="AlphaFoldDB" id="A0AAV1QRQ3"/>
<accession>A0AAV1QRQ3</accession>
<dbReference type="EMBL" id="CAWUPB010000131">
    <property type="protein sequence ID" value="CAK7323693.1"/>
    <property type="molecule type" value="Genomic_DNA"/>
</dbReference>
<protein>
    <submittedName>
        <fullName evidence="1">Uncharacterized protein</fullName>
    </submittedName>
</protein>
<reference evidence="1 2" key="1">
    <citation type="submission" date="2024-01" db="EMBL/GenBank/DDBJ databases">
        <authorList>
            <person name="Waweru B."/>
        </authorList>
    </citation>
    <scope>NUCLEOTIDE SEQUENCE [LARGE SCALE GENOMIC DNA]</scope>
</reference>
<dbReference type="Proteomes" id="UP001314170">
    <property type="component" value="Unassembled WGS sequence"/>
</dbReference>
<gene>
    <name evidence="1" type="ORF">DCAF_LOCUS1322</name>
</gene>